<dbReference type="Pfam" id="PF06544">
    <property type="entry name" value="Prp3_C"/>
    <property type="match status" value="1"/>
</dbReference>
<dbReference type="OrthoDB" id="432412at2759"/>
<dbReference type="HOGENOM" id="CLU_953298_0_0_1"/>
<dbReference type="AlphaFoldDB" id="A0A060SLT6"/>
<dbReference type="InterPro" id="IPR059181">
    <property type="entry name" value="RWDD2A-B_C"/>
</dbReference>
<dbReference type="InterPro" id="IPR017359">
    <property type="entry name" value="Phi-like"/>
</dbReference>
<dbReference type="OMA" id="VIYCEGA"/>
<dbReference type="PANTHER" id="PTHR15955">
    <property type="entry name" value="RWD DOMAIN CONTAINING PROTEIN 2"/>
    <property type="match status" value="1"/>
</dbReference>
<proteinExistence type="predicted"/>
<evidence type="ECO:0000256" key="1">
    <source>
        <dbReference type="SAM" id="MobiDB-lite"/>
    </source>
</evidence>
<reference evidence="3" key="1">
    <citation type="submission" date="2014-01" db="EMBL/GenBank/DDBJ databases">
        <title>The genome of the white-rot fungus Pycnoporus cinnabarinus: a basidiomycete model with a versatile arsenal for lignocellulosic biomass breakdown.</title>
        <authorList>
            <person name="Levasseur A."/>
            <person name="Lomascolo A."/>
            <person name="Ruiz-Duenas F.J."/>
            <person name="Uzan E."/>
            <person name="Piumi F."/>
            <person name="Kues U."/>
            <person name="Ram A.F.J."/>
            <person name="Murat C."/>
            <person name="Haon M."/>
            <person name="Benoit I."/>
            <person name="Arfi Y."/>
            <person name="Chevret D."/>
            <person name="Drula E."/>
            <person name="Kwon M.J."/>
            <person name="Gouret P."/>
            <person name="Lesage-Meessen L."/>
            <person name="Lombard V."/>
            <person name="Mariette J."/>
            <person name="Noirot C."/>
            <person name="Park J."/>
            <person name="Patyshakuliyeva A."/>
            <person name="Wieneger R.A.B."/>
            <person name="Wosten H.A.B."/>
            <person name="Martin F."/>
            <person name="Coutinho P.M."/>
            <person name="de Vries R."/>
            <person name="Martinez A.T."/>
            <person name="Klopp C."/>
            <person name="Pontarotti P."/>
            <person name="Henrissat B."/>
            <person name="Record E."/>
        </authorList>
    </citation>
    <scope>NUCLEOTIDE SEQUENCE [LARGE SCALE GENOMIC DNA]</scope>
    <source>
        <strain evidence="3">BRFM137</strain>
    </source>
</reference>
<feature type="region of interest" description="Disordered" evidence="1">
    <location>
        <begin position="134"/>
        <end position="154"/>
    </location>
</feature>
<dbReference type="Proteomes" id="UP000029665">
    <property type="component" value="Unassembled WGS sequence"/>
</dbReference>
<keyword evidence="4" id="KW-1185">Reference proteome</keyword>
<feature type="compositionally biased region" description="Low complexity" evidence="1">
    <location>
        <begin position="141"/>
        <end position="154"/>
    </location>
</feature>
<dbReference type="STRING" id="5643.A0A060SLT6"/>
<protein>
    <recommendedName>
        <fullName evidence="2">Small nuclear ribonucleoprotein Prp3 C-terminal domain-containing protein</fullName>
    </recommendedName>
</protein>
<dbReference type="CDD" id="cd24163">
    <property type="entry name" value="RWDD2_C"/>
    <property type="match status" value="1"/>
</dbReference>
<name>A0A060SLT6_PYCCI</name>
<comment type="caution">
    <text evidence="3">The sequence shown here is derived from an EMBL/GenBank/DDBJ whole genome shotgun (WGS) entry which is preliminary data.</text>
</comment>
<dbReference type="InterPro" id="IPR010541">
    <property type="entry name" value="Prp3_C"/>
</dbReference>
<accession>A0A060SLT6</accession>
<feature type="domain" description="Small nuclear ribonucleoprotein Prp3 C-terminal" evidence="2">
    <location>
        <begin position="165"/>
        <end position="224"/>
    </location>
</feature>
<evidence type="ECO:0000313" key="3">
    <source>
        <dbReference type="EMBL" id="CDO73388.1"/>
    </source>
</evidence>
<sequence>MSSTRRVLADIHLLKCSLLPGELLTFIEDAASWESLLDAYAADPEALEPAPAMPPAQFRVRAEGSDVWFDIALPPGYGEDARLPSVDVKGDQLGRTEQQRWQALVAEALEEVRGSEYPLYELISSHLLPQLHSDVEETERSCAPSPEEAPPISATAESSSRYHALFTSHHLKSPQKRRSLSQWAHELSLMGFSKVGYPGVIYCEGAREDVEDFVSRVKSMQWLALRLRFLESLPPAAGANEVSRREWKEFEKVGEVVGEMRAIGRERFVVEMGIGSLGTGIATAPSKTDSETSNTTKQ</sequence>
<evidence type="ECO:0000259" key="2">
    <source>
        <dbReference type="Pfam" id="PF06544"/>
    </source>
</evidence>
<organism evidence="3 4">
    <name type="scientific">Pycnoporus cinnabarinus</name>
    <name type="common">Cinnabar-red polypore</name>
    <name type="synonym">Trametes cinnabarina</name>
    <dbReference type="NCBI Taxonomy" id="5643"/>
    <lineage>
        <taxon>Eukaryota</taxon>
        <taxon>Fungi</taxon>
        <taxon>Dikarya</taxon>
        <taxon>Basidiomycota</taxon>
        <taxon>Agaricomycotina</taxon>
        <taxon>Agaricomycetes</taxon>
        <taxon>Polyporales</taxon>
        <taxon>Polyporaceae</taxon>
        <taxon>Trametes</taxon>
    </lineage>
</organism>
<dbReference type="PANTHER" id="PTHR15955:SF8">
    <property type="entry name" value="RWD DOMAIN-CONTAINING PROTEIN 2B-RELATED"/>
    <property type="match status" value="1"/>
</dbReference>
<dbReference type="EMBL" id="CCBP010000121">
    <property type="protein sequence ID" value="CDO73388.1"/>
    <property type="molecule type" value="Genomic_DNA"/>
</dbReference>
<gene>
    <name evidence="3" type="ORF">BN946_scf185013.g22</name>
</gene>
<evidence type="ECO:0000313" key="4">
    <source>
        <dbReference type="Proteomes" id="UP000029665"/>
    </source>
</evidence>